<comment type="caution">
    <text evidence="1">The sequence shown here is derived from an EMBL/GenBank/DDBJ whole genome shotgun (WGS) entry which is preliminary data.</text>
</comment>
<evidence type="ECO:0000313" key="2">
    <source>
        <dbReference type="Proteomes" id="UP000887013"/>
    </source>
</evidence>
<protein>
    <submittedName>
        <fullName evidence="1">Uncharacterized protein</fullName>
    </submittedName>
</protein>
<organism evidence="1 2">
    <name type="scientific">Nephila pilipes</name>
    <name type="common">Giant wood spider</name>
    <name type="synonym">Nephila maculata</name>
    <dbReference type="NCBI Taxonomy" id="299642"/>
    <lineage>
        <taxon>Eukaryota</taxon>
        <taxon>Metazoa</taxon>
        <taxon>Ecdysozoa</taxon>
        <taxon>Arthropoda</taxon>
        <taxon>Chelicerata</taxon>
        <taxon>Arachnida</taxon>
        <taxon>Araneae</taxon>
        <taxon>Araneomorphae</taxon>
        <taxon>Entelegynae</taxon>
        <taxon>Araneoidea</taxon>
        <taxon>Nephilidae</taxon>
        <taxon>Nephila</taxon>
    </lineage>
</organism>
<reference evidence="1" key="1">
    <citation type="submission" date="2020-08" db="EMBL/GenBank/DDBJ databases">
        <title>Multicomponent nature underlies the extraordinary mechanical properties of spider dragline silk.</title>
        <authorList>
            <person name="Kono N."/>
            <person name="Nakamura H."/>
            <person name="Mori M."/>
            <person name="Yoshida Y."/>
            <person name="Ohtoshi R."/>
            <person name="Malay A.D."/>
            <person name="Moran D.A.P."/>
            <person name="Tomita M."/>
            <person name="Numata K."/>
            <person name="Arakawa K."/>
        </authorList>
    </citation>
    <scope>NUCLEOTIDE SEQUENCE</scope>
</reference>
<proteinExistence type="predicted"/>
<evidence type="ECO:0000313" key="1">
    <source>
        <dbReference type="EMBL" id="GFS40143.1"/>
    </source>
</evidence>
<dbReference type="EMBL" id="BMAW01089484">
    <property type="protein sequence ID" value="GFS40143.1"/>
    <property type="molecule type" value="Genomic_DNA"/>
</dbReference>
<keyword evidence="2" id="KW-1185">Reference proteome</keyword>
<dbReference type="AlphaFoldDB" id="A0A8X6ICA1"/>
<name>A0A8X6ICA1_NEPPI</name>
<dbReference type="OrthoDB" id="10362938at2759"/>
<gene>
    <name evidence="1" type="ORF">NPIL_350441</name>
</gene>
<sequence>MQSCNNFIGLESIPGSVMVHKDLICSITTPQKAVDPLAIKASPARPPITPRTMIASFRFLPEGVGICGGRPLFLTVNYSSRRVILCHRAWSFSQRSELRERIDKAVRNFRDRIPTESRRKPF</sequence>
<dbReference type="Proteomes" id="UP000887013">
    <property type="component" value="Unassembled WGS sequence"/>
</dbReference>
<accession>A0A8X6ICA1</accession>